<reference evidence="3 4" key="1">
    <citation type="submission" date="2019-07" db="EMBL/GenBank/DDBJ databases">
        <title>Genomic Encyclopedia of Type Strains, Phase III (KMG-III): the genomes of soil and plant-associated and newly described type strains.</title>
        <authorList>
            <person name="Whitman W."/>
        </authorList>
    </citation>
    <scope>NUCLEOTIDE SEQUENCE [LARGE SCALE GENOMIC DNA]</scope>
    <source>
        <strain evidence="3 4">BL24</strain>
    </source>
</reference>
<dbReference type="AlphaFoldDB" id="A0A5S5C696"/>
<dbReference type="SUPFAM" id="SSF53850">
    <property type="entry name" value="Periplasmic binding protein-like II"/>
    <property type="match status" value="1"/>
</dbReference>
<dbReference type="EMBL" id="VNHS01000005">
    <property type="protein sequence ID" value="TYP74864.1"/>
    <property type="molecule type" value="Genomic_DNA"/>
</dbReference>
<dbReference type="Proteomes" id="UP000323257">
    <property type="component" value="Unassembled WGS sequence"/>
</dbReference>
<dbReference type="Pfam" id="PF01547">
    <property type="entry name" value="SBP_bac_1"/>
    <property type="match status" value="1"/>
</dbReference>
<feature type="signal peptide" evidence="2">
    <location>
        <begin position="1"/>
        <end position="24"/>
    </location>
</feature>
<dbReference type="InterPro" id="IPR050490">
    <property type="entry name" value="Bact_solute-bd_prot1"/>
</dbReference>
<dbReference type="OrthoDB" id="2643984at2"/>
<dbReference type="Gene3D" id="3.40.190.10">
    <property type="entry name" value="Periplasmic binding protein-like II"/>
    <property type="match status" value="1"/>
</dbReference>
<evidence type="ECO:0000313" key="3">
    <source>
        <dbReference type="EMBL" id="TYP74864.1"/>
    </source>
</evidence>
<dbReference type="InterPro" id="IPR006059">
    <property type="entry name" value="SBP"/>
</dbReference>
<proteinExistence type="predicted"/>
<comment type="caution">
    <text evidence="3">The sequence shown here is derived from an EMBL/GenBank/DDBJ whole genome shotgun (WGS) entry which is preliminary data.</text>
</comment>
<dbReference type="PANTHER" id="PTHR43649:SF12">
    <property type="entry name" value="DIACETYLCHITOBIOSE BINDING PROTEIN DASA"/>
    <property type="match status" value="1"/>
</dbReference>
<evidence type="ECO:0000313" key="4">
    <source>
        <dbReference type="Proteomes" id="UP000323257"/>
    </source>
</evidence>
<dbReference type="PANTHER" id="PTHR43649">
    <property type="entry name" value="ARABINOSE-BINDING PROTEIN-RELATED"/>
    <property type="match status" value="1"/>
</dbReference>
<organism evidence="3 4">
    <name type="scientific">Paenibacillus methanolicus</name>
    <dbReference type="NCBI Taxonomy" id="582686"/>
    <lineage>
        <taxon>Bacteria</taxon>
        <taxon>Bacillati</taxon>
        <taxon>Bacillota</taxon>
        <taxon>Bacilli</taxon>
        <taxon>Bacillales</taxon>
        <taxon>Paenibacillaceae</taxon>
        <taxon>Paenibacillus</taxon>
    </lineage>
</organism>
<keyword evidence="2" id="KW-0732">Signal</keyword>
<name>A0A5S5C696_9BACL</name>
<feature type="chain" id="PRO_5024284760" evidence="2">
    <location>
        <begin position="25"/>
        <end position="464"/>
    </location>
</feature>
<accession>A0A5S5C696</accession>
<feature type="compositionally biased region" description="Polar residues" evidence="1">
    <location>
        <begin position="29"/>
        <end position="42"/>
    </location>
</feature>
<dbReference type="PROSITE" id="PS51257">
    <property type="entry name" value="PROKAR_LIPOPROTEIN"/>
    <property type="match status" value="1"/>
</dbReference>
<evidence type="ECO:0000256" key="2">
    <source>
        <dbReference type="SAM" id="SignalP"/>
    </source>
</evidence>
<sequence>MKATKLALTSALVAMALAGCGSNADNKESGANTPNNGGTKETNAAEDAKDSGASGEKVTIKYYNWDNGANQEKLATIIANFEQANPTIDVESVPLVTTGSTTDFYKKLDLMAASGDPLDVMAFSHVDFVSERAARGVLAPLDELLKADSINVDDAFYMTPKYDGKVYGLQDISSPWLVAINKKALDAAGLPVPTWGWTWDDFRDYAKKMTTGEGDAKQYGAFFHTWGEYANPVAYSELPHPYLTKDQTPAFGDKSFADFFNLRRAMEKEDQSAKSLSDTVGAKLRYDTEFLNGKAAMIPIATFIVNKILDTTNFPHDFQTVFAPLPASSNDVPVGTSYIGGHYLSVGESSEHKAEAYAFIKYMATQTDVVVDFPGSKAADKNKVMTALVGDKTNLVDLESLGATAFDSRIKTVYEPSYSTSYSGELKTVLENGLSAFLLDDLTAEEAQKQMTDEANAIIAKNKK</sequence>
<keyword evidence="3" id="KW-0813">Transport</keyword>
<feature type="region of interest" description="Disordered" evidence="1">
    <location>
        <begin position="23"/>
        <end position="51"/>
    </location>
</feature>
<keyword evidence="4" id="KW-1185">Reference proteome</keyword>
<dbReference type="RefSeq" id="WP_148930084.1">
    <property type="nucleotide sequence ID" value="NZ_VNHS01000005.1"/>
</dbReference>
<evidence type="ECO:0000256" key="1">
    <source>
        <dbReference type="SAM" id="MobiDB-lite"/>
    </source>
</evidence>
<keyword evidence="3" id="KW-0762">Sugar transport</keyword>
<protein>
    <submittedName>
        <fullName evidence="3">Multiple sugar transport system substrate-binding protein</fullName>
    </submittedName>
</protein>
<gene>
    <name evidence="3" type="ORF">BCM02_105411</name>
</gene>